<dbReference type="Pfam" id="PF13561">
    <property type="entry name" value="adh_short_C2"/>
    <property type="match status" value="1"/>
</dbReference>
<dbReference type="GO" id="GO:0030497">
    <property type="term" value="P:fatty acid elongation"/>
    <property type="evidence" value="ECO:0007669"/>
    <property type="project" value="TreeGrafter"/>
</dbReference>
<dbReference type="InterPro" id="IPR002347">
    <property type="entry name" value="SDR_fam"/>
</dbReference>
<evidence type="ECO:0000313" key="3">
    <source>
        <dbReference type="EMBL" id="CAA2109387.1"/>
    </source>
</evidence>
<sequence length="247" mass="25384">MTPQHTQDAAPRHALVTGGSSGIGLAICHNLIAAGWEVVNFDIQPPPDGSSGEFVRVDMGDRAALAEALSQVTARRALTGLVNNVAAIRPAPIEDTSLDDFDLQLAVTARAALQCTQAVLPAMRAAGHGRIVNITSRAALGKELRSGYAAAKGALNALTRTWALELAPQGITVNAVAPGPIATAAFKAANPADSPRTQRIAQGIPVQRFGEPAEVAHAVGGFMHPMASFMTGQVLYVCGGITVGLAG</sequence>
<gene>
    <name evidence="3" type="primary">fabG_15</name>
    <name evidence="3" type="ORF">VVAX_05658</name>
</gene>
<dbReference type="InterPro" id="IPR036291">
    <property type="entry name" value="NAD(P)-bd_dom_sf"/>
</dbReference>
<dbReference type="PRINTS" id="PR00080">
    <property type="entry name" value="SDRFAMILY"/>
</dbReference>
<dbReference type="AlphaFoldDB" id="A0A679JPZ9"/>
<organism evidence="3">
    <name type="scientific">Variovorax paradoxus</name>
    <dbReference type="NCBI Taxonomy" id="34073"/>
    <lineage>
        <taxon>Bacteria</taxon>
        <taxon>Pseudomonadati</taxon>
        <taxon>Pseudomonadota</taxon>
        <taxon>Betaproteobacteria</taxon>
        <taxon>Burkholderiales</taxon>
        <taxon>Comamonadaceae</taxon>
        <taxon>Variovorax</taxon>
    </lineage>
</organism>
<dbReference type="SUPFAM" id="SSF51735">
    <property type="entry name" value="NAD(P)-binding Rossmann-fold domains"/>
    <property type="match status" value="1"/>
</dbReference>
<proteinExistence type="inferred from homology"/>
<reference evidence="3" key="1">
    <citation type="submission" date="2019-12" db="EMBL/GenBank/DDBJ databases">
        <authorList>
            <person name="Cremers G."/>
        </authorList>
    </citation>
    <scope>NUCLEOTIDE SEQUENCE</scope>
    <source>
        <strain evidence="3">Vvax</strain>
    </source>
</reference>
<dbReference type="PRINTS" id="PR00081">
    <property type="entry name" value="GDHRDH"/>
</dbReference>
<accession>A0A679JPZ9</accession>
<dbReference type="FunFam" id="3.40.50.720:FF:000173">
    <property type="entry name" value="3-oxoacyl-[acyl-carrier protein] reductase"/>
    <property type="match status" value="1"/>
</dbReference>
<dbReference type="CDD" id="cd05233">
    <property type="entry name" value="SDR_c"/>
    <property type="match status" value="1"/>
</dbReference>
<name>A0A679JPZ9_VARPD</name>
<dbReference type="PANTHER" id="PTHR42760:SF129">
    <property type="entry name" value="OXIDOREDUCTASE"/>
    <property type="match status" value="1"/>
</dbReference>
<dbReference type="EMBL" id="LR743508">
    <property type="protein sequence ID" value="CAA2109387.1"/>
    <property type="molecule type" value="Genomic_DNA"/>
</dbReference>
<evidence type="ECO:0000256" key="1">
    <source>
        <dbReference type="ARBA" id="ARBA00006484"/>
    </source>
</evidence>
<evidence type="ECO:0000256" key="2">
    <source>
        <dbReference type="ARBA" id="ARBA00023002"/>
    </source>
</evidence>
<protein>
    <submittedName>
        <fullName evidence="3">3-oxoacyl-[acyl-carrier-protein] reductase FabG</fullName>
        <ecNumber evidence="3">1.1.1.100</ecNumber>
    </submittedName>
</protein>
<dbReference type="GO" id="GO:0004316">
    <property type="term" value="F:3-oxoacyl-[acyl-carrier-protein] reductase (NADPH) activity"/>
    <property type="evidence" value="ECO:0007669"/>
    <property type="project" value="UniProtKB-EC"/>
</dbReference>
<dbReference type="Gene3D" id="3.40.50.720">
    <property type="entry name" value="NAD(P)-binding Rossmann-like Domain"/>
    <property type="match status" value="1"/>
</dbReference>
<comment type="similarity">
    <text evidence="1">Belongs to the short-chain dehydrogenases/reductases (SDR) family.</text>
</comment>
<dbReference type="EC" id="1.1.1.100" evidence="3"/>
<dbReference type="PANTHER" id="PTHR42760">
    <property type="entry name" value="SHORT-CHAIN DEHYDROGENASES/REDUCTASES FAMILY MEMBER"/>
    <property type="match status" value="1"/>
</dbReference>
<keyword evidence="2 3" id="KW-0560">Oxidoreductase</keyword>
<dbReference type="RefSeq" id="WP_339093341.1">
    <property type="nucleotide sequence ID" value="NZ_LR743508.1"/>
</dbReference>